<dbReference type="InterPro" id="IPR050110">
    <property type="entry name" value="Glyoxalase_II_hydrolase"/>
</dbReference>
<evidence type="ECO:0000256" key="9">
    <source>
        <dbReference type="ARBA" id="ARBA00031044"/>
    </source>
</evidence>
<dbReference type="PIRSF" id="PIRSF005457">
    <property type="entry name" value="Glx"/>
    <property type="match status" value="1"/>
</dbReference>
<evidence type="ECO:0000256" key="7">
    <source>
        <dbReference type="ARBA" id="ARBA00022801"/>
    </source>
</evidence>
<dbReference type="InterPro" id="IPR035680">
    <property type="entry name" value="Clx_II_MBL"/>
</dbReference>
<dbReference type="SMART" id="SM00849">
    <property type="entry name" value="Lactamase_B"/>
    <property type="match status" value="1"/>
</dbReference>
<dbReference type="CDD" id="cd07723">
    <property type="entry name" value="hydroxyacylglutathione_hydrolase_MBL-fold"/>
    <property type="match status" value="1"/>
</dbReference>
<comment type="caution">
    <text evidence="11">The sequence shown here is derived from an EMBL/GenBank/DDBJ whole genome shotgun (WGS) entry which is preliminary data.</text>
</comment>
<protein>
    <recommendedName>
        <fullName evidence="5">hydroxyacylglutathione hydrolase</fullName>
        <ecNumber evidence="5">3.1.2.6</ecNumber>
    </recommendedName>
    <alternativeName>
        <fullName evidence="9">Glyoxalase II</fullName>
    </alternativeName>
</protein>
<dbReference type="Proteomes" id="UP001189429">
    <property type="component" value="Unassembled WGS sequence"/>
</dbReference>
<comment type="similarity">
    <text evidence="4">Belongs to the metallo-beta-lactamase superfamily. Glyoxalase II family.</text>
</comment>
<comment type="pathway">
    <text evidence="3">Secondary metabolite metabolism; methylglyoxal degradation; (R)-lactate from methylglyoxal: step 2/2.</text>
</comment>
<dbReference type="Gene3D" id="3.60.15.10">
    <property type="entry name" value="Ribonuclease Z/Hydroxyacylglutathione hydrolase-like"/>
    <property type="match status" value="1"/>
</dbReference>
<gene>
    <name evidence="11" type="ORF">PCOR1329_LOCUS7299</name>
</gene>
<keyword evidence="6" id="KW-0479">Metal-binding</keyword>
<evidence type="ECO:0000256" key="6">
    <source>
        <dbReference type="ARBA" id="ARBA00022723"/>
    </source>
</evidence>
<keyword evidence="7" id="KW-0378">Hydrolase</keyword>
<accession>A0ABN9PZ17</accession>
<reference evidence="11" key="1">
    <citation type="submission" date="2023-10" db="EMBL/GenBank/DDBJ databases">
        <authorList>
            <person name="Chen Y."/>
            <person name="Shah S."/>
            <person name="Dougan E. K."/>
            <person name="Thang M."/>
            <person name="Chan C."/>
        </authorList>
    </citation>
    <scope>NUCLEOTIDE SEQUENCE [LARGE SCALE GENOMIC DNA]</scope>
</reference>
<sequence length="288" mass="30138">QARAAATARGAAAAAEAVDFRQGVGAAAAARVGGGVEILLVPCLSDNYAPVLHDPATGATAVVDTPEVGPILAAIEERGWKLTHILNTHHHHDHAGGNEELKRRTGCVVIGPAGEAERIPAIDTPVGQGDTVKVGSLEAEVLEVGGHTAGHIAYHFPRQRAAFVGDALFVLGCGRMFEGTPAQFWESLLKLRALPDDTVVYCAHEYTEANARFATHLGGIPRLPERVSAISELRAAGQATVPTLLGHEKETNPFLMADSDAVRAAAGVPAGATPVEVWAAVRRQKDSF</sequence>
<evidence type="ECO:0000313" key="12">
    <source>
        <dbReference type="Proteomes" id="UP001189429"/>
    </source>
</evidence>
<dbReference type="EC" id="3.1.2.6" evidence="5"/>
<evidence type="ECO:0000256" key="8">
    <source>
        <dbReference type="ARBA" id="ARBA00022833"/>
    </source>
</evidence>
<dbReference type="EMBL" id="CAUYUJ010001978">
    <property type="protein sequence ID" value="CAK0798586.1"/>
    <property type="molecule type" value="Genomic_DNA"/>
</dbReference>
<dbReference type="InterPro" id="IPR017782">
    <property type="entry name" value="Hydroxyacylglutathione_Hdrlase"/>
</dbReference>
<evidence type="ECO:0000256" key="3">
    <source>
        <dbReference type="ARBA" id="ARBA00004963"/>
    </source>
</evidence>
<feature type="non-terminal residue" evidence="11">
    <location>
        <position position="1"/>
    </location>
</feature>
<evidence type="ECO:0000256" key="1">
    <source>
        <dbReference type="ARBA" id="ARBA00001623"/>
    </source>
</evidence>
<dbReference type="PANTHER" id="PTHR43705:SF1">
    <property type="entry name" value="HYDROXYACYLGLUTATHIONE HYDROLASE GLOB"/>
    <property type="match status" value="1"/>
</dbReference>
<name>A0ABN9PZ17_9DINO</name>
<proteinExistence type="inferred from homology"/>
<dbReference type="InterPro" id="IPR036866">
    <property type="entry name" value="RibonucZ/Hydroxyglut_hydro"/>
</dbReference>
<organism evidence="11 12">
    <name type="scientific">Prorocentrum cordatum</name>
    <dbReference type="NCBI Taxonomy" id="2364126"/>
    <lineage>
        <taxon>Eukaryota</taxon>
        <taxon>Sar</taxon>
        <taxon>Alveolata</taxon>
        <taxon>Dinophyceae</taxon>
        <taxon>Prorocentrales</taxon>
        <taxon>Prorocentraceae</taxon>
        <taxon>Prorocentrum</taxon>
    </lineage>
</organism>
<dbReference type="InterPro" id="IPR032282">
    <property type="entry name" value="HAGH_C"/>
</dbReference>
<keyword evidence="8" id="KW-0862">Zinc</keyword>
<comment type="catalytic activity">
    <reaction evidence="1">
        <text>an S-(2-hydroxyacyl)glutathione + H2O = a 2-hydroxy carboxylate + glutathione + H(+)</text>
        <dbReference type="Rhea" id="RHEA:21864"/>
        <dbReference type="ChEBI" id="CHEBI:15377"/>
        <dbReference type="ChEBI" id="CHEBI:15378"/>
        <dbReference type="ChEBI" id="CHEBI:57925"/>
        <dbReference type="ChEBI" id="CHEBI:58896"/>
        <dbReference type="ChEBI" id="CHEBI:71261"/>
        <dbReference type="EC" id="3.1.2.6"/>
    </reaction>
</comment>
<dbReference type="PANTHER" id="PTHR43705">
    <property type="entry name" value="HYDROXYACYLGLUTATHIONE HYDROLASE"/>
    <property type="match status" value="1"/>
</dbReference>
<evidence type="ECO:0000259" key="10">
    <source>
        <dbReference type="SMART" id="SM00849"/>
    </source>
</evidence>
<dbReference type="HAMAP" id="MF_01374">
    <property type="entry name" value="Glyoxalase_2"/>
    <property type="match status" value="1"/>
</dbReference>
<dbReference type="Pfam" id="PF00753">
    <property type="entry name" value="Lactamase_B"/>
    <property type="match status" value="1"/>
</dbReference>
<evidence type="ECO:0000256" key="4">
    <source>
        <dbReference type="ARBA" id="ARBA00006759"/>
    </source>
</evidence>
<feature type="domain" description="Metallo-beta-lactamase" evidence="10">
    <location>
        <begin position="46"/>
        <end position="204"/>
    </location>
</feature>
<dbReference type="InterPro" id="IPR001279">
    <property type="entry name" value="Metallo-B-lactamas"/>
</dbReference>
<evidence type="ECO:0000313" key="11">
    <source>
        <dbReference type="EMBL" id="CAK0798586.1"/>
    </source>
</evidence>
<dbReference type="NCBIfam" id="TIGR03413">
    <property type="entry name" value="GSH_gloB"/>
    <property type="match status" value="1"/>
</dbReference>
<comment type="cofactor">
    <cofactor evidence="2">
        <name>Zn(2+)</name>
        <dbReference type="ChEBI" id="CHEBI:29105"/>
    </cofactor>
</comment>
<evidence type="ECO:0000256" key="2">
    <source>
        <dbReference type="ARBA" id="ARBA00001947"/>
    </source>
</evidence>
<evidence type="ECO:0000256" key="5">
    <source>
        <dbReference type="ARBA" id="ARBA00011917"/>
    </source>
</evidence>
<dbReference type="Pfam" id="PF16123">
    <property type="entry name" value="HAGH_C"/>
    <property type="match status" value="1"/>
</dbReference>
<keyword evidence="12" id="KW-1185">Reference proteome</keyword>
<dbReference type="SUPFAM" id="SSF56281">
    <property type="entry name" value="Metallo-hydrolase/oxidoreductase"/>
    <property type="match status" value="1"/>
</dbReference>